<organism evidence="2 3">
    <name type="scientific">Lottia gigantea</name>
    <name type="common">Giant owl limpet</name>
    <dbReference type="NCBI Taxonomy" id="225164"/>
    <lineage>
        <taxon>Eukaryota</taxon>
        <taxon>Metazoa</taxon>
        <taxon>Spiralia</taxon>
        <taxon>Lophotrochozoa</taxon>
        <taxon>Mollusca</taxon>
        <taxon>Gastropoda</taxon>
        <taxon>Patellogastropoda</taxon>
        <taxon>Lottioidea</taxon>
        <taxon>Lottiidae</taxon>
        <taxon>Lottia</taxon>
    </lineage>
</organism>
<keyword evidence="3" id="KW-1185">Reference proteome</keyword>
<reference evidence="2 3" key="1">
    <citation type="journal article" date="2013" name="Nature">
        <title>Insights into bilaterian evolution from three spiralian genomes.</title>
        <authorList>
            <person name="Simakov O."/>
            <person name="Marletaz F."/>
            <person name="Cho S.J."/>
            <person name="Edsinger-Gonzales E."/>
            <person name="Havlak P."/>
            <person name="Hellsten U."/>
            <person name="Kuo D.H."/>
            <person name="Larsson T."/>
            <person name="Lv J."/>
            <person name="Arendt D."/>
            <person name="Savage R."/>
            <person name="Osoegawa K."/>
            <person name="de Jong P."/>
            <person name="Grimwood J."/>
            <person name="Chapman J.A."/>
            <person name="Shapiro H."/>
            <person name="Aerts A."/>
            <person name="Otillar R.P."/>
            <person name="Terry A.Y."/>
            <person name="Boore J.L."/>
            <person name="Grigoriev I.V."/>
            <person name="Lindberg D.R."/>
            <person name="Seaver E.C."/>
            <person name="Weisblat D.A."/>
            <person name="Putnam N.H."/>
            <person name="Rokhsar D.S."/>
        </authorList>
    </citation>
    <scope>NUCLEOTIDE SEQUENCE [LARGE SCALE GENOMIC DNA]</scope>
</reference>
<dbReference type="CTD" id="20238186"/>
<evidence type="ECO:0000256" key="1">
    <source>
        <dbReference type="SAM" id="MobiDB-lite"/>
    </source>
</evidence>
<dbReference type="AlphaFoldDB" id="V4ANW4"/>
<protein>
    <submittedName>
        <fullName evidence="2">Uncharacterized protein</fullName>
    </submittedName>
</protein>
<feature type="region of interest" description="Disordered" evidence="1">
    <location>
        <begin position="64"/>
        <end position="113"/>
    </location>
</feature>
<evidence type="ECO:0000313" key="3">
    <source>
        <dbReference type="Proteomes" id="UP000030746"/>
    </source>
</evidence>
<sequence>MADNDAFQPVIIGDSSEFLSPTRKGEKRESLDVDLAPKQRLSRVTYPDLDNLVKDTMDRFSNLEISNQTYRKHSTGNRSQSVSSEDVPPLPKRPPPQSSKSFSFSESSSLTPSRCVVTDLDQAMQQRDEQKLQALFGDNLPNKSPKENTSEKKSKKTVPDDELETDLDDIGDDFKLSNILTKSPAEEVKASPEPKPKLKADIRKKDYFMPTENLEDAVKWPENCPRILRFGQKEVFEGQMLLRWFSSAISKDHYLHLILTKHDIRVIFSQFTTYLLAAGVICEHDPGPLHTVFKVNVTQHKKECQRTQKYI</sequence>
<name>V4ANW4_LOTGI</name>
<dbReference type="HOGENOM" id="CLU_895126_0_0_1"/>
<evidence type="ECO:0000313" key="2">
    <source>
        <dbReference type="EMBL" id="ESO96475.1"/>
    </source>
</evidence>
<dbReference type="KEGG" id="lgi:LOTGIDRAFT_159889"/>
<feature type="region of interest" description="Disordered" evidence="1">
    <location>
        <begin position="134"/>
        <end position="167"/>
    </location>
</feature>
<accession>V4ANW4</accession>
<dbReference type="OrthoDB" id="427644at2759"/>
<dbReference type="GeneID" id="20238186"/>
<dbReference type="EMBL" id="KB201459">
    <property type="protein sequence ID" value="ESO96475.1"/>
    <property type="molecule type" value="Genomic_DNA"/>
</dbReference>
<feature type="compositionally biased region" description="Low complexity" evidence="1">
    <location>
        <begin position="98"/>
        <end position="113"/>
    </location>
</feature>
<feature type="region of interest" description="Disordered" evidence="1">
    <location>
        <begin position="1"/>
        <end position="31"/>
    </location>
</feature>
<gene>
    <name evidence="2" type="ORF">LOTGIDRAFT_159889</name>
</gene>
<proteinExistence type="predicted"/>
<dbReference type="Proteomes" id="UP000030746">
    <property type="component" value="Unassembled WGS sequence"/>
</dbReference>
<dbReference type="STRING" id="225164.V4ANW4"/>
<dbReference type="RefSeq" id="XP_009052834.1">
    <property type="nucleotide sequence ID" value="XM_009054586.1"/>
</dbReference>
<feature type="compositionally biased region" description="Pro residues" evidence="1">
    <location>
        <begin position="88"/>
        <end position="97"/>
    </location>
</feature>